<evidence type="ECO:0000313" key="1">
    <source>
        <dbReference type="EMBL" id="EJT75883.1"/>
    </source>
</evidence>
<dbReference type="HOGENOM" id="CLU_1610847_0_0_1"/>
<dbReference type="EMBL" id="GL385397">
    <property type="protein sequence ID" value="EJT75883.1"/>
    <property type="molecule type" value="Genomic_DNA"/>
</dbReference>
<dbReference type="RefSeq" id="XP_009221883.1">
    <property type="nucleotide sequence ID" value="XM_009223619.1"/>
</dbReference>
<reference evidence="1" key="3">
    <citation type="submission" date="2010-09" db="EMBL/GenBank/DDBJ databases">
        <title>Annotation of Gaeumannomyces graminis var. tritici R3-111a-1.</title>
        <authorList>
            <consortium name="The Broad Institute Genome Sequencing Platform"/>
            <person name="Ma L.-J."/>
            <person name="Dead R."/>
            <person name="Young S.K."/>
            <person name="Zeng Q."/>
            <person name="Gargeya S."/>
            <person name="Fitzgerald M."/>
            <person name="Haas B."/>
            <person name="Abouelleil A."/>
            <person name="Alvarado L."/>
            <person name="Arachchi H.M."/>
            <person name="Berlin A."/>
            <person name="Brown A."/>
            <person name="Chapman S.B."/>
            <person name="Chen Z."/>
            <person name="Dunbar C."/>
            <person name="Freedman E."/>
            <person name="Gearin G."/>
            <person name="Gellesch M."/>
            <person name="Goldberg J."/>
            <person name="Griggs A."/>
            <person name="Gujja S."/>
            <person name="Heiman D."/>
            <person name="Howarth C."/>
            <person name="Larson L."/>
            <person name="Lui A."/>
            <person name="MacDonald P.J.P."/>
            <person name="Mehta T."/>
            <person name="Montmayeur A."/>
            <person name="Murphy C."/>
            <person name="Neiman D."/>
            <person name="Pearson M."/>
            <person name="Priest M."/>
            <person name="Roberts A."/>
            <person name="Saif S."/>
            <person name="Shea T."/>
            <person name="Shenoy N."/>
            <person name="Sisk P."/>
            <person name="Stolte C."/>
            <person name="Sykes S."/>
            <person name="Yandava C."/>
            <person name="Wortman J."/>
            <person name="Nusbaum C."/>
            <person name="Birren B."/>
        </authorList>
    </citation>
    <scope>NUCLEOTIDE SEQUENCE</scope>
    <source>
        <strain evidence="1">R3-111a-1</strain>
    </source>
</reference>
<evidence type="ECO:0000313" key="3">
    <source>
        <dbReference type="Proteomes" id="UP000006039"/>
    </source>
</evidence>
<keyword evidence="3" id="KW-1185">Reference proteome</keyword>
<dbReference type="GeneID" id="20346269"/>
<dbReference type="Proteomes" id="UP000006039">
    <property type="component" value="Unassembled WGS sequence"/>
</dbReference>
<sequence>MEWDENALLETKVPCQGSKVRFLPAVYSLFSDYLLKCRSGRANITTTIMSRQCMYAHVNSMQHTCLVDISKRGAALSTQLGVVRPPRSPPPWLSVDIVQLCIMASSIIASNDRRARCKVEPGSRWSKDQAQADFDIFPIIPSPALPYYLCGLLDHSKRPINPVVK</sequence>
<evidence type="ECO:0000313" key="2">
    <source>
        <dbReference type="EnsemblFungi" id="EJT75883"/>
    </source>
</evidence>
<reference evidence="2" key="4">
    <citation type="journal article" date="2015" name="G3 (Bethesda)">
        <title>Genome sequences of three phytopathogenic species of the Magnaporthaceae family of fungi.</title>
        <authorList>
            <person name="Okagaki L.H."/>
            <person name="Nunes C.C."/>
            <person name="Sailsbery J."/>
            <person name="Clay B."/>
            <person name="Brown D."/>
            <person name="John T."/>
            <person name="Oh Y."/>
            <person name="Young N."/>
            <person name="Fitzgerald M."/>
            <person name="Haas B.J."/>
            <person name="Zeng Q."/>
            <person name="Young S."/>
            <person name="Adiconis X."/>
            <person name="Fan L."/>
            <person name="Levin J.Z."/>
            <person name="Mitchell T.K."/>
            <person name="Okubara P.A."/>
            <person name="Farman M.L."/>
            <person name="Kohn L.M."/>
            <person name="Birren B."/>
            <person name="Ma L.-J."/>
            <person name="Dean R.A."/>
        </authorList>
    </citation>
    <scope>NUCLEOTIDE SEQUENCE</scope>
    <source>
        <strain evidence="2">R3-111a-1</strain>
    </source>
</reference>
<dbReference type="EnsemblFungi" id="EJT75883">
    <property type="protein sequence ID" value="EJT75883"/>
    <property type="gene ID" value="GGTG_05811"/>
</dbReference>
<gene>
    <name evidence="2" type="primary">20346269</name>
    <name evidence="1" type="ORF">GGTG_05811</name>
</gene>
<reference evidence="1" key="2">
    <citation type="submission" date="2010-07" db="EMBL/GenBank/DDBJ databases">
        <authorList>
            <consortium name="The Broad Institute Genome Sequencing Platform"/>
            <consortium name="Broad Institute Genome Sequencing Center for Infectious Disease"/>
            <person name="Ma L.-J."/>
            <person name="Dead R."/>
            <person name="Young S."/>
            <person name="Zeng Q."/>
            <person name="Koehrsen M."/>
            <person name="Alvarado L."/>
            <person name="Berlin A."/>
            <person name="Chapman S.B."/>
            <person name="Chen Z."/>
            <person name="Freedman E."/>
            <person name="Gellesch M."/>
            <person name="Goldberg J."/>
            <person name="Griggs A."/>
            <person name="Gujja S."/>
            <person name="Heilman E.R."/>
            <person name="Heiman D."/>
            <person name="Hepburn T."/>
            <person name="Howarth C."/>
            <person name="Jen D."/>
            <person name="Larson L."/>
            <person name="Mehta T."/>
            <person name="Neiman D."/>
            <person name="Pearson M."/>
            <person name="Roberts A."/>
            <person name="Saif S."/>
            <person name="Shea T."/>
            <person name="Shenoy N."/>
            <person name="Sisk P."/>
            <person name="Stolte C."/>
            <person name="Sykes S."/>
            <person name="Walk T."/>
            <person name="White J."/>
            <person name="Yandava C."/>
            <person name="Haas B."/>
            <person name="Nusbaum C."/>
            <person name="Birren B."/>
        </authorList>
    </citation>
    <scope>NUCLEOTIDE SEQUENCE</scope>
    <source>
        <strain evidence="1">R3-111a-1</strain>
    </source>
</reference>
<dbReference type="VEuPathDB" id="FungiDB:GGTG_05811"/>
<protein>
    <submittedName>
        <fullName evidence="1 2">Uncharacterized protein</fullName>
    </submittedName>
</protein>
<organism evidence="1">
    <name type="scientific">Gaeumannomyces tritici (strain R3-111a-1)</name>
    <name type="common">Wheat and barley take-all root rot fungus</name>
    <name type="synonym">Gaeumannomyces graminis var. tritici</name>
    <dbReference type="NCBI Taxonomy" id="644352"/>
    <lineage>
        <taxon>Eukaryota</taxon>
        <taxon>Fungi</taxon>
        <taxon>Dikarya</taxon>
        <taxon>Ascomycota</taxon>
        <taxon>Pezizomycotina</taxon>
        <taxon>Sordariomycetes</taxon>
        <taxon>Sordariomycetidae</taxon>
        <taxon>Magnaporthales</taxon>
        <taxon>Magnaporthaceae</taxon>
        <taxon>Gaeumannomyces</taxon>
    </lineage>
</organism>
<accession>J3NX01</accession>
<reference evidence="2" key="5">
    <citation type="submission" date="2018-04" db="UniProtKB">
        <authorList>
            <consortium name="EnsemblFungi"/>
        </authorList>
    </citation>
    <scope>IDENTIFICATION</scope>
    <source>
        <strain evidence="2">R3-111a-1</strain>
    </source>
</reference>
<dbReference type="AlphaFoldDB" id="J3NX01"/>
<reference evidence="3" key="1">
    <citation type="submission" date="2010-07" db="EMBL/GenBank/DDBJ databases">
        <title>The genome sequence of Gaeumannomyces graminis var. tritici strain R3-111a-1.</title>
        <authorList>
            <consortium name="The Broad Institute Genome Sequencing Platform"/>
            <person name="Ma L.-J."/>
            <person name="Dead R."/>
            <person name="Young S."/>
            <person name="Zeng Q."/>
            <person name="Koehrsen M."/>
            <person name="Alvarado L."/>
            <person name="Berlin A."/>
            <person name="Chapman S.B."/>
            <person name="Chen Z."/>
            <person name="Freedman E."/>
            <person name="Gellesch M."/>
            <person name="Goldberg J."/>
            <person name="Griggs A."/>
            <person name="Gujja S."/>
            <person name="Heilman E.R."/>
            <person name="Heiman D."/>
            <person name="Hepburn T."/>
            <person name="Howarth C."/>
            <person name="Jen D."/>
            <person name="Larson L."/>
            <person name="Mehta T."/>
            <person name="Neiman D."/>
            <person name="Pearson M."/>
            <person name="Roberts A."/>
            <person name="Saif S."/>
            <person name="Shea T."/>
            <person name="Shenoy N."/>
            <person name="Sisk P."/>
            <person name="Stolte C."/>
            <person name="Sykes S."/>
            <person name="Walk T."/>
            <person name="White J."/>
            <person name="Yandava C."/>
            <person name="Haas B."/>
            <person name="Nusbaum C."/>
            <person name="Birren B."/>
        </authorList>
    </citation>
    <scope>NUCLEOTIDE SEQUENCE [LARGE SCALE GENOMIC DNA]</scope>
    <source>
        <strain evidence="3">R3-111a-1</strain>
    </source>
</reference>
<name>J3NX01_GAET3</name>
<proteinExistence type="predicted"/>